<dbReference type="GO" id="GO:0006935">
    <property type="term" value="P:chemotaxis"/>
    <property type="evidence" value="ECO:0007669"/>
    <property type="project" value="InterPro"/>
</dbReference>
<reference evidence="11 13" key="2">
    <citation type="submission" date="2014-01" db="EMBL/GenBank/DDBJ databases">
        <title>Draft genome sequencing of Bacillus alcalophilus CGMCC 1.3604.</title>
        <authorList>
            <person name="Yang J."/>
            <person name="Diao L."/>
            <person name="Yang S."/>
        </authorList>
    </citation>
    <scope>NUCLEOTIDE SEQUENCE [LARGE SCALE GENOMIC DNA]</scope>
    <source>
        <strain evidence="11 13">CGMCC 1.3604</strain>
    </source>
</reference>
<evidence type="ECO:0000313" key="12">
    <source>
        <dbReference type="Proteomes" id="UP000002754"/>
    </source>
</evidence>
<reference evidence="10 12" key="1">
    <citation type="journal article" date="2014" name="Genome Announc.">
        <title>Draft Genome Sequence of Bacillus alcalophilus AV1934, a Classic Alkaliphile Isolated from Human Feces in 1934.</title>
        <authorList>
            <person name="Attie O."/>
            <person name="Jayaprakash A."/>
            <person name="Shah H."/>
            <person name="Paulsen I.T."/>
            <person name="Morino M."/>
            <person name="Takahashi Y."/>
            <person name="Narumi I."/>
            <person name="Sachidanandam R."/>
            <person name="Satoh K."/>
            <person name="Ito M."/>
            <person name="Krulwich T.A."/>
        </authorList>
    </citation>
    <scope>NUCLEOTIDE SEQUENCE [LARGE SCALE GENOMIC DNA]</scope>
    <source>
        <strain evidence="10 12">AV1934</strain>
    </source>
</reference>
<accession>A0A094WQF7</accession>
<sequence length="557" mass="62514">MKWSTSKLKTRLFILFTSLLIISISAVGISSYSKASKLTTEMIENRLIRETDMMNYIAENLKFVYISDEEYFMQQLEINVRNQKETLNSDGLETDFLYIVDQEIIPFKISDGVIPSLPAPLKDTMIQSKNGLIHESINGKDYTIAFREMQEINGIYVLLTATNSYMTPVYGMAQFTFLVTVISIIIASIFIYFFVRTIVNPLTTLRQTMKDAREGRLYQLQSLNTSIPEINSLHKSYNEMISQMQQMIEELHGTTKELETSGVELKQSSSEALSSSQQLISAINLVQIGAEQTASSSTQNVQSFNQMKIKMDEISEWMENVTTSSEQMNHSAKTGENNIKELITFMNQFGEEFTTFSTIIKQVKENSLSITNLISLVTGITEQTKLLALNASIEAARAGAEGRGFAVVAKEIRKLAEQSTNATKEISFTIHNMEQISINAASEFEQLLAKIQANLVVVTNSKSSIDELMLGIQKVSEGLHIVQKELNDFEQILPQLEQEAENFSSVSQETLASTEEMLAVSENQILLMTRTNEIGLKLNKQSDSISGVTARYKGNFN</sequence>
<dbReference type="Pfam" id="PF00015">
    <property type="entry name" value="MCPsignal"/>
    <property type="match status" value="1"/>
</dbReference>
<dbReference type="EMBL" id="JALP01000194">
    <property type="protein sequence ID" value="THG89803.1"/>
    <property type="molecule type" value="Genomic_DNA"/>
</dbReference>
<comment type="caution">
    <text evidence="10">The sequence shown here is derived from an EMBL/GenBank/DDBJ whole genome shotgun (WGS) entry which is preliminary data.</text>
</comment>
<keyword evidence="7" id="KW-1133">Transmembrane helix</keyword>
<keyword evidence="2" id="KW-1003">Cell membrane</keyword>
<organism evidence="10 12">
    <name type="scientific">Alkalihalobacillus alcalophilus ATCC 27647 = CGMCC 1.3604</name>
    <dbReference type="NCBI Taxonomy" id="1218173"/>
    <lineage>
        <taxon>Bacteria</taxon>
        <taxon>Bacillati</taxon>
        <taxon>Bacillota</taxon>
        <taxon>Bacilli</taxon>
        <taxon>Bacillales</taxon>
        <taxon>Bacillaceae</taxon>
        <taxon>Alkalihalobacillus</taxon>
    </lineage>
</organism>
<comment type="similarity">
    <text evidence="5">Belongs to the methyl-accepting chemotaxis (MCP) protein family.</text>
</comment>
<dbReference type="InterPro" id="IPR003660">
    <property type="entry name" value="HAMP_dom"/>
</dbReference>
<evidence type="ECO:0000256" key="7">
    <source>
        <dbReference type="SAM" id="Phobius"/>
    </source>
</evidence>
<feature type="domain" description="Methyl-accepting transducer" evidence="8">
    <location>
        <begin position="268"/>
        <end position="518"/>
    </location>
</feature>
<keyword evidence="12" id="KW-1185">Reference proteome</keyword>
<dbReference type="eggNOG" id="COG0840">
    <property type="taxonomic scope" value="Bacteria"/>
</dbReference>
<proteinExistence type="inferred from homology"/>
<dbReference type="InterPro" id="IPR004089">
    <property type="entry name" value="MCPsignal_dom"/>
</dbReference>
<dbReference type="SUPFAM" id="SSF158472">
    <property type="entry name" value="HAMP domain-like"/>
    <property type="match status" value="1"/>
</dbReference>
<dbReference type="PANTHER" id="PTHR32089">
    <property type="entry name" value="METHYL-ACCEPTING CHEMOTAXIS PROTEIN MCPB"/>
    <property type="match status" value="1"/>
</dbReference>
<dbReference type="PROSITE" id="PS50111">
    <property type="entry name" value="CHEMOTAXIS_TRANSDUC_2"/>
    <property type="match status" value="1"/>
</dbReference>
<dbReference type="PROSITE" id="PS50885">
    <property type="entry name" value="HAMP"/>
    <property type="match status" value="1"/>
</dbReference>
<evidence type="ECO:0000259" key="9">
    <source>
        <dbReference type="PROSITE" id="PS50885"/>
    </source>
</evidence>
<dbReference type="STRING" id="1218173.BALCAV_0201065"/>
<dbReference type="Proteomes" id="UP000002754">
    <property type="component" value="Unassembled WGS sequence"/>
</dbReference>
<dbReference type="AlphaFoldDB" id="A0A094WQF7"/>
<dbReference type="Gene3D" id="1.10.287.950">
    <property type="entry name" value="Methyl-accepting chemotaxis protein"/>
    <property type="match status" value="1"/>
</dbReference>
<evidence type="ECO:0000256" key="5">
    <source>
        <dbReference type="ARBA" id="ARBA00029447"/>
    </source>
</evidence>
<dbReference type="PRINTS" id="PR00260">
    <property type="entry name" value="CHEMTRNSDUCR"/>
</dbReference>
<evidence type="ECO:0000259" key="8">
    <source>
        <dbReference type="PROSITE" id="PS50111"/>
    </source>
</evidence>
<evidence type="ECO:0000256" key="6">
    <source>
        <dbReference type="PROSITE-ProRule" id="PRU00284"/>
    </source>
</evidence>
<comment type="subcellular location">
    <subcellularLocation>
        <location evidence="1">Cell membrane</location>
    </subcellularLocation>
</comment>
<dbReference type="GO" id="GO:0004888">
    <property type="term" value="F:transmembrane signaling receptor activity"/>
    <property type="evidence" value="ECO:0007669"/>
    <property type="project" value="InterPro"/>
</dbReference>
<dbReference type="Gene3D" id="6.10.340.10">
    <property type="match status" value="1"/>
</dbReference>
<keyword evidence="7" id="KW-0812">Transmembrane</keyword>
<evidence type="ECO:0000313" key="13">
    <source>
        <dbReference type="Proteomes" id="UP000297014"/>
    </source>
</evidence>
<evidence type="ECO:0000313" key="11">
    <source>
        <dbReference type="EMBL" id="THG89803.1"/>
    </source>
</evidence>
<feature type="transmembrane region" description="Helical" evidence="7">
    <location>
        <begin position="12"/>
        <end position="32"/>
    </location>
</feature>
<name>A0A094WQF7_ALKAL</name>
<keyword evidence="4 6" id="KW-0807">Transducer</keyword>
<evidence type="ECO:0000256" key="3">
    <source>
        <dbReference type="ARBA" id="ARBA00023136"/>
    </source>
</evidence>
<dbReference type="SMART" id="SM00283">
    <property type="entry name" value="MA"/>
    <property type="match status" value="1"/>
</dbReference>
<dbReference type="EMBL" id="ALPT02000002">
    <property type="protein sequence ID" value="KGA99051.1"/>
    <property type="molecule type" value="Genomic_DNA"/>
</dbReference>
<dbReference type="InterPro" id="IPR004090">
    <property type="entry name" value="Chemotax_Me-accpt_rcpt"/>
</dbReference>
<dbReference type="RefSeq" id="WP_003322865.1">
    <property type="nucleotide sequence ID" value="NZ_ALPT02000002.1"/>
</dbReference>
<evidence type="ECO:0000313" key="10">
    <source>
        <dbReference type="EMBL" id="KGA99051.1"/>
    </source>
</evidence>
<feature type="domain" description="HAMP" evidence="9">
    <location>
        <begin position="196"/>
        <end position="249"/>
    </location>
</feature>
<keyword evidence="3 7" id="KW-0472">Membrane</keyword>
<evidence type="ECO:0000256" key="1">
    <source>
        <dbReference type="ARBA" id="ARBA00004236"/>
    </source>
</evidence>
<feature type="transmembrane region" description="Helical" evidence="7">
    <location>
        <begin position="175"/>
        <end position="195"/>
    </location>
</feature>
<dbReference type="Proteomes" id="UP000297014">
    <property type="component" value="Unassembled WGS sequence"/>
</dbReference>
<dbReference type="GO" id="GO:0007165">
    <property type="term" value="P:signal transduction"/>
    <property type="evidence" value="ECO:0007669"/>
    <property type="project" value="UniProtKB-KW"/>
</dbReference>
<gene>
    <name evidence="11" type="ORF">AJ85_14965</name>
    <name evidence="10" type="ORF">BALCAV_0201065</name>
</gene>
<dbReference type="OrthoDB" id="2010115at2"/>
<evidence type="ECO:0000256" key="2">
    <source>
        <dbReference type="ARBA" id="ARBA00022475"/>
    </source>
</evidence>
<dbReference type="PANTHER" id="PTHR32089:SF112">
    <property type="entry name" value="LYSOZYME-LIKE PROTEIN-RELATED"/>
    <property type="match status" value="1"/>
</dbReference>
<dbReference type="SUPFAM" id="SSF58104">
    <property type="entry name" value="Methyl-accepting chemotaxis protein (MCP) signaling domain"/>
    <property type="match status" value="1"/>
</dbReference>
<protein>
    <submittedName>
        <fullName evidence="10 11">Chemotaxis protein</fullName>
    </submittedName>
</protein>
<dbReference type="GO" id="GO:0005886">
    <property type="term" value="C:plasma membrane"/>
    <property type="evidence" value="ECO:0007669"/>
    <property type="project" value="UniProtKB-SubCell"/>
</dbReference>
<evidence type="ECO:0000256" key="4">
    <source>
        <dbReference type="ARBA" id="ARBA00023224"/>
    </source>
</evidence>